<dbReference type="SUPFAM" id="SSF143422">
    <property type="entry name" value="Transposase IS200-like"/>
    <property type="match status" value="1"/>
</dbReference>
<dbReference type="GO" id="GO:0003677">
    <property type="term" value="F:DNA binding"/>
    <property type="evidence" value="ECO:0007669"/>
    <property type="project" value="InterPro"/>
</dbReference>
<dbReference type="Gene3D" id="3.30.70.1290">
    <property type="entry name" value="Transposase IS200-like"/>
    <property type="match status" value="1"/>
</dbReference>
<protein>
    <submittedName>
        <fullName evidence="1">Uncharacterized protein</fullName>
    </submittedName>
</protein>
<dbReference type="HOGENOM" id="CLU_2377729_0_0_6"/>
<dbReference type="AlphaFoldDB" id="A0A0E2Z498"/>
<dbReference type="Proteomes" id="UP000028839">
    <property type="component" value="Unassembled WGS sequence"/>
</dbReference>
<evidence type="ECO:0000313" key="2">
    <source>
        <dbReference type="Proteomes" id="UP000028839"/>
    </source>
</evidence>
<dbReference type="GO" id="GO:0006313">
    <property type="term" value="P:DNA transposition"/>
    <property type="evidence" value="ECO:0007669"/>
    <property type="project" value="InterPro"/>
</dbReference>
<accession>A0A0E2Z498</accession>
<reference evidence="1 2" key="1">
    <citation type="submission" date="2014-07" db="EMBL/GenBank/DDBJ databases">
        <title>Comparative analysis of Nitrosococcus oceani genome inventories of strains from Pacific and Atlantic gyres.</title>
        <authorList>
            <person name="Lim C.K."/>
            <person name="Wang L."/>
            <person name="Sayavedra-Soto L.A."/>
            <person name="Klotz M.G."/>
        </authorList>
    </citation>
    <scope>NUCLEOTIDE SEQUENCE [LARGE SCALE GENOMIC DNA]</scope>
    <source>
        <strain evidence="1 2">C-27</strain>
    </source>
</reference>
<organism evidence="1 2">
    <name type="scientific">Nitrosococcus oceani C-27</name>
    <dbReference type="NCBI Taxonomy" id="314279"/>
    <lineage>
        <taxon>Bacteria</taxon>
        <taxon>Pseudomonadati</taxon>
        <taxon>Pseudomonadota</taxon>
        <taxon>Gammaproteobacteria</taxon>
        <taxon>Chromatiales</taxon>
        <taxon>Chromatiaceae</taxon>
        <taxon>Nitrosococcus</taxon>
    </lineage>
</organism>
<gene>
    <name evidence="1" type="ORF">IB75_02850</name>
</gene>
<feature type="non-terminal residue" evidence="1">
    <location>
        <position position="1"/>
    </location>
</feature>
<name>A0A0E2Z498_9GAMM</name>
<evidence type="ECO:0000313" key="1">
    <source>
        <dbReference type="EMBL" id="KFI20533.1"/>
    </source>
</evidence>
<proteinExistence type="predicted"/>
<dbReference type="GO" id="GO:0004803">
    <property type="term" value="F:transposase activity"/>
    <property type="evidence" value="ECO:0007669"/>
    <property type="project" value="InterPro"/>
</dbReference>
<dbReference type="EMBL" id="JPGN01000018">
    <property type="protein sequence ID" value="KFI20533.1"/>
    <property type="molecule type" value="Genomic_DNA"/>
</dbReference>
<dbReference type="InterPro" id="IPR036515">
    <property type="entry name" value="Transposase_17_sf"/>
</dbReference>
<comment type="caution">
    <text evidence="1">The sequence shown here is derived from an EMBL/GenBank/DDBJ whole genome shotgun (WGS) entry which is preliminary data.</text>
</comment>
<sequence length="94" mass="11107">PDLCVRPDAVPTINKGEHVGSPLHGVVQWFKTMTTNEYIRGVKQNGWPSFPGKLWQRNYWERIVRNETELDRIRDYIRNNPVQWESDKLFVNPA</sequence>